<keyword evidence="2" id="KW-1185">Reference proteome</keyword>
<evidence type="ECO:0000313" key="2">
    <source>
        <dbReference type="Proteomes" id="UP000008075"/>
    </source>
</evidence>
<organism evidence="1 2">
    <name type="scientific">Xenorhabdus nematophila (strain ATCC 19061 / DSM 3370 / CCUG 14189 / LMG 1036 / NCIMB 9965 / AN6)</name>
    <dbReference type="NCBI Taxonomy" id="406817"/>
    <lineage>
        <taxon>Bacteria</taxon>
        <taxon>Pseudomonadati</taxon>
        <taxon>Pseudomonadota</taxon>
        <taxon>Gammaproteobacteria</taxon>
        <taxon>Enterobacterales</taxon>
        <taxon>Morganellaceae</taxon>
        <taxon>Xenorhabdus</taxon>
    </lineage>
</organism>
<sequence>MVLVKDLLQRQERLLVVWLVRELRER</sequence>
<proteinExistence type="predicted"/>
<dbReference type="KEGG" id="xne:XNC1_1885"/>
<protein>
    <submittedName>
        <fullName evidence="1">Uncharacterized protein</fullName>
    </submittedName>
</protein>
<name>D3VD79_XENNA</name>
<gene>
    <name evidence="1" type="ordered locus">XNC1_1885</name>
</gene>
<dbReference type="Proteomes" id="UP000008075">
    <property type="component" value="Chromosome"/>
</dbReference>
<reference evidence="1 2" key="1">
    <citation type="journal article" date="2011" name="PLoS ONE">
        <title>The entomopathogenic bacterial endosymbionts xenorhabdus and photorhabdus: convergent lifestyles from divergent genomes.</title>
        <authorList>
            <person name="Chaston J.M."/>
            <person name="Suen G."/>
            <person name="Tucker S.L."/>
            <person name="Andersen A.W."/>
            <person name="Bhasin A."/>
            <person name="Bode E."/>
            <person name="Bode H.B."/>
            <person name="Brachmann A.O."/>
            <person name="Cowles C.E."/>
            <person name="Cowles K.N."/>
            <person name="Darby C."/>
            <person name="de Leon L."/>
            <person name="Drace K."/>
            <person name="Du Z."/>
            <person name="Givaudan A."/>
            <person name="Herbert Tran E.E."/>
            <person name="Jewell K.A."/>
            <person name="Knack J.J."/>
            <person name="Krasomil-Osterfeld K.C."/>
            <person name="Kukor R."/>
            <person name="Lanois A."/>
            <person name="Latreille P."/>
            <person name="Leimgruber N.K."/>
            <person name="Lipke C.M."/>
            <person name="Liu R."/>
            <person name="Lu X."/>
            <person name="Martens E.C."/>
            <person name="Marri P.R."/>
            <person name="Medigue C."/>
            <person name="Menard M.L."/>
            <person name="Miller N.M."/>
            <person name="Morales-Soto N."/>
            <person name="Norton S."/>
            <person name="Ogier J.C."/>
            <person name="Orchard S.S."/>
            <person name="Park D."/>
            <person name="Park Y."/>
            <person name="Qurollo B.A."/>
            <person name="Sugar D.R."/>
            <person name="Richards G.R."/>
            <person name="Rouy Z."/>
            <person name="Slominski B."/>
            <person name="Slominski K."/>
            <person name="Snyder H."/>
            <person name="Tjaden B.C."/>
            <person name="van der Hoeven R."/>
            <person name="Welch R.D."/>
            <person name="Wheeler C."/>
            <person name="Xiang B."/>
            <person name="Barbazuk B."/>
            <person name="Gaudriault S."/>
            <person name="Goodner B."/>
            <person name="Slater S.C."/>
            <person name="Forst S."/>
            <person name="Goldman B.S."/>
            <person name="Goodrich-Blair H."/>
        </authorList>
    </citation>
    <scope>NUCLEOTIDE SEQUENCE [LARGE SCALE GENOMIC DNA]</scope>
    <source>
        <strain evidence="2">ATCC 19061 / DSM 3370 / CCUG 14189 / LMG 1036 / NCIMB 9965 / AN6</strain>
    </source>
</reference>
<dbReference type="AlphaFoldDB" id="D3VD79"/>
<dbReference type="EMBL" id="FN667742">
    <property type="protein sequence ID" value="CBJ89945.1"/>
    <property type="molecule type" value="Genomic_DNA"/>
</dbReference>
<evidence type="ECO:0000313" key="1">
    <source>
        <dbReference type="EMBL" id="CBJ89945.1"/>
    </source>
</evidence>
<dbReference type="HOGENOM" id="CLU_3417176_0_0_6"/>
<accession>D3VD79</accession>